<dbReference type="Proteomes" id="UP000838412">
    <property type="component" value="Chromosome 3"/>
</dbReference>
<dbReference type="Gene3D" id="3.30.420.10">
    <property type="entry name" value="Ribonuclease H-like superfamily/Ribonuclease H"/>
    <property type="match status" value="1"/>
</dbReference>
<dbReference type="Pfam" id="PF00476">
    <property type="entry name" value="DNA_pol_A"/>
    <property type="match status" value="2"/>
</dbReference>
<dbReference type="CDD" id="cd08638">
    <property type="entry name" value="DNA_pol_A_theta"/>
    <property type="match status" value="1"/>
</dbReference>
<evidence type="ECO:0000313" key="5">
    <source>
        <dbReference type="Proteomes" id="UP000838412"/>
    </source>
</evidence>
<dbReference type="InterPro" id="IPR043502">
    <property type="entry name" value="DNA/RNA_pol_sf"/>
</dbReference>
<dbReference type="PANTHER" id="PTHR10133:SF27">
    <property type="entry name" value="DNA POLYMERASE NU"/>
    <property type="match status" value="1"/>
</dbReference>
<gene>
    <name evidence="4" type="primary">POLN</name>
    <name evidence="4" type="ORF">BLAG_LOCUS16160</name>
</gene>
<dbReference type="InterPro" id="IPR040940">
    <property type="entry name" value="DNA_pol_P_Exo"/>
</dbReference>
<dbReference type="Gene3D" id="1.20.1060.10">
    <property type="entry name" value="Taq DNA Polymerase, Chain T, domain 4"/>
    <property type="match status" value="1"/>
</dbReference>
<evidence type="ECO:0000256" key="2">
    <source>
        <dbReference type="SAM" id="MobiDB-lite"/>
    </source>
</evidence>
<dbReference type="InterPro" id="IPR002298">
    <property type="entry name" value="DNA_polymerase_A"/>
</dbReference>
<evidence type="ECO:0000256" key="1">
    <source>
        <dbReference type="ARBA" id="ARBA00022705"/>
    </source>
</evidence>
<dbReference type="Gene3D" id="1.10.150.20">
    <property type="entry name" value="5' to 3' exonuclease, C-terminal subdomain"/>
    <property type="match status" value="1"/>
</dbReference>
<dbReference type="AlphaFoldDB" id="A0A8J9ZRA1"/>
<dbReference type="InterPro" id="IPR001098">
    <property type="entry name" value="DNA-dir_DNA_pol_A_palm_dom"/>
</dbReference>
<dbReference type="GO" id="GO:0003677">
    <property type="term" value="F:DNA binding"/>
    <property type="evidence" value="ECO:0007669"/>
    <property type="project" value="InterPro"/>
</dbReference>
<dbReference type="SMART" id="SM00482">
    <property type="entry name" value="POLAc"/>
    <property type="match status" value="1"/>
</dbReference>
<dbReference type="SUPFAM" id="SSF56672">
    <property type="entry name" value="DNA/RNA polymerases"/>
    <property type="match status" value="1"/>
</dbReference>
<dbReference type="GO" id="GO:0006302">
    <property type="term" value="P:double-strand break repair"/>
    <property type="evidence" value="ECO:0007669"/>
    <property type="project" value="TreeGrafter"/>
</dbReference>
<name>A0A8J9ZRA1_BRALA</name>
<dbReference type="GO" id="GO:0006261">
    <property type="term" value="P:DNA-templated DNA replication"/>
    <property type="evidence" value="ECO:0007669"/>
    <property type="project" value="InterPro"/>
</dbReference>
<evidence type="ECO:0000259" key="3">
    <source>
        <dbReference type="SMART" id="SM00482"/>
    </source>
</evidence>
<sequence length="820" mass="91667">MQRIWTPAQPPPDPAEIQVRSPEASIILSVLRRAQRRRPDGRDYYRCLYTKKFGAPPDASVSGNSQSTTNFSQTTTPKQHIQHSKDTPSTEAHTEMLPMQDKRATPGSAIQAKLQLWTKANRSDATRNTRRTSKPGSSSDEPPAKKCLYSLPQANKRTFMAPFKGEGKQTNQGEPKKVKALEVKEIKCTIRDASTMSQNERQQAVTDMLGAGQVSMALVYGDGTSQLREPTTKGIPKDSDNKAVGITVAFPRPPSGAVQACSGQAKRIRQLQFIMFPLNLEEKDYATYCRETLTQLMASKAIRVCLDAQELILTMISHFSLDLATVYNWSMVDPKVAGWLLNPDHPPNTFTEVVKMLWKKKGQECQHDADANTLLCQDLSQLLDVMELLRRRLMDCDLLDLYLNVEMKLTPILASMEYHGICVDSQCLIKMGDILKRRIGMVESDAYKAAGHRFLLSSHVQLRTVLFDELHLDERCENREKLARTSVNNLKSTSESVLVQLQGLHPLPKLVLEYRKLEKMKSTYVDGILACIKEGKLIATWDHTSAATGRLTSANPNIQSVPKQPLEIVETSHKQASEGGKHETTTLRAREPYIAREGCSFLAADFQSIEFRLLAHFSKDPSLLKVFQGDGTKDVFVELASQWMNVPPGSVQTAERERTKRVVYSIMYGVGPEKLATYLNVSAAEAKGFISSFLRHVRTILKRWRLIPNVRSPNFFLRSQAERQAVNFVVQGSAADICKLAMILVGKQLAERGLKAKLLIQLHDELVFEVADEEVDTVKGVVKDIMQSDDLLCGGKIKLQVPLRVSISVGKSWGGMTDLE</sequence>
<feature type="region of interest" description="Disordered" evidence="2">
    <location>
        <begin position="53"/>
        <end position="93"/>
    </location>
</feature>
<dbReference type="OrthoDB" id="275278at2759"/>
<organism evidence="4 5">
    <name type="scientific">Branchiostoma lanceolatum</name>
    <name type="common">Common lancelet</name>
    <name type="synonym">Amphioxus lanceolatum</name>
    <dbReference type="NCBI Taxonomy" id="7740"/>
    <lineage>
        <taxon>Eukaryota</taxon>
        <taxon>Metazoa</taxon>
        <taxon>Chordata</taxon>
        <taxon>Cephalochordata</taxon>
        <taxon>Leptocardii</taxon>
        <taxon>Amphioxiformes</taxon>
        <taxon>Branchiostomatidae</taxon>
        <taxon>Branchiostoma</taxon>
    </lineage>
</organism>
<dbReference type="InterPro" id="IPR036397">
    <property type="entry name" value="RNaseH_sf"/>
</dbReference>
<reference evidence="4" key="1">
    <citation type="submission" date="2022-01" db="EMBL/GenBank/DDBJ databases">
        <authorList>
            <person name="Braso-Vives M."/>
        </authorList>
    </citation>
    <scope>NUCLEOTIDE SEQUENCE</scope>
</reference>
<dbReference type="PANTHER" id="PTHR10133">
    <property type="entry name" value="DNA POLYMERASE I"/>
    <property type="match status" value="1"/>
</dbReference>
<dbReference type="Gene3D" id="3.30.70.370">
    <property type="match status" value="1"/>
</dbReference>
<feature type="region of interest" description="Disordered" evidence="2">
    <location>
        <begin position="116"/>
        <end position="146"/>
    </location>
</feature>
<accession>A0A8J9ZRA1</accession>
<evidence type="ECO:0000313" key="4">
    <source>
        <dbReference type="EMBL" id="CAH1258668.1"/>
    </source>
</evidence>
<dbReference type="Pfam" id="PF18049">
    <property type="entry name" value="DNA_pol_P_Exo"/>
    <property type="match status" value="1"/>
</dbReference>
<feature type="domain" description="DNA-directed DNA polymerase family A palm" evidence="3">
    <location>
        <begin position="586"/>
        <end position="774"/>
    </location>
</feature>
<proteinExistence type="predicted"/>
<keyword evidence="5" id="KW-1185">Reference proteome</keyword>
<feature type="compositionally biased region" description="Basic and acidic residues" evidence="2">
    <location>
        <begin position="83"/>
        <end position="93"/>
    </location>
</feature>
<dbReference type="GO" id="GO:0003887">
    <property type="term" value="F:DNA-directed DNA polymerase activity"/>
    <property type="evidence" value="ECO:0007669"/>
    <property type="project" value="InterPro"/>
</dbReference>
<keyword evidence="1" id="KW-0235">DNA replication</keyword>
<dbReference type="PRINTS" id="PR00868">
    <property type="entry name" value="DNAPOLI"/>
</dbReference>
<dbReference type="EMBL" id="OV696688">
    <property type="protein sequence ID" value="CAH1258668.1"/>
    <property type="molecule type" value="Genomic_DNA"/>
</dbReference>
<feature type="compositionally biased region" description="Low complexity" evidence="2">
    <location>
        <begin position="62"/>
        <end position="76"/>
    </location>
</feature>
<protein>
    <submittedName>
        <fullName evidence="4">POLN protein</fullName>
    </submittedName>
</protein>